<accession>D9WUN6</accession>
<dbReference type="SMART" id="SM00895">
    <property type="entry name" value="FCD"/>
    <property type="match status" value="1"/>
</dbReference>
<dbReference type="SUPFAM" id="SSF46785">
    <property type="entry name" value="Winged helix' DNA-binding domain"/>
    <property type="match status" value="1"/>
</dbReference>
<dbReference type="InterPro" id="IPR000524">
    <property type="entry name" value="Tscrpt_reg_HTH_GntR"/>
</dbReference>
<protein>
    <submittedName>
        <fullName evidence="5">GntR family transcriptional regulator</fullName>
    </submittedName>
</protein>
<dbReference type="InterPro" id="IPR036388">
    <property type="entry name" value="WH-like_DNA-bd_sf"/>
</dbReference>
<proteinExistence type="predicted"/>
<dbReference type="Pfam" id="PF00392">
    <property type="entry name" value="GntR"/>
    <property type="match status" value="1"/>
</dbReference>
<evidence type="ECO:0000259" key="4">
    <source>
        <dbReference type="PROSITE" id="PS50949"/>
    </source>
</evidence>
<keyword evidence="2" id="KW-0238">DNA-binding</keyword>
<dbReference type="InterPro" id="IPR036390">
    <property type="entry name" value="WH_DNA-bd_sf"/>
</dbReference>
<dbReference type="STRING" id="457427.SSOG_06132"/>
<dbReference type="Pfam" id="PF07729">
    <property type="entry name" value="FCD"/>
    <property type="match status" value="1"/>
</dbReference>
<dbReference type="SMART" id="SM00345">
    <property type="entry name" value="HTH_GNTR"/>
    <property type="match status" value="1"/>
</dbReference>
<evidence type="ECO:0000256" key="1">
    <source>
        <dbReference type="ARBA" id="ARBA00023015"/>
    </source>
</evidence>
<dbReference type="AlphaFoldDB" id="D9WUN6"/>
<gene>
    <name evidence="5" type="ORF">SSOG_06132</name>
</gene>
<sequence length="248" mass="26868">MSEVLARRSRAMPLSDDIAERLLTAIIDGHYPPGTALPPEGVLAEQHAASRLTLREAVKVLRSQNVVRIHRGRGTYVNTPDQWTALEPMIRAAAAGPRTGGAAGGAISEKLIEARQMIEVGAAQLAAVRRTDDDLAELAELLDEMRAAAGAGDTEQFVTADIAFHEVVMRASGNAFVPLLFEPFGRLLIEGRRQTSAVPQIRTNAIAHHESVLAALRGGDPEQARRAMDDHMTQTADDLQTHVIEPRR</sequence>
<dbReference type="Gene3D" id="1.20.120.530">
    <property type="entry name" value="GntR ligand-binding domain-like"/>
    <property type="match status" value="1"/>
</dbReference>
<dbReference type="CDD" id="cd07377">
    <property type="entry name" value="WHTH_GntR"/>
    <property type="match status" value="1"/>
</dbReference>
<dbReference type="PRINTS" id="PR00035">
    <property type="entry name" value="HTHGNTR"/>
</dbReference>
<name>D9WUN6_9ACTN</name>
<reference evidence="5 6" key="1">
    <citation type="submission" date="2009-02" db="EMBL/GenBank/DDBJ databases">
        <title>Annotation of Streptomyces hygroscopicus strain ATCC 53653.</title>
        <authorList>
            <consortium name="The Broad Institute Genome Sequencing Platform"/>
            <consortium name="Broad Institute Microbial Sequencing Center"/>
            <person name="Fischbach M."/>
            <person name="Godfrey P."/>
            <person name="Ward D."/>
            <person name="Young S."/>
            <person name="Zeng Q."/>
            <person name="Koehrsen M."/>
            <person name="Alvarado L."/>
            <person name="Berlin A.M."/>
            <person name="Bochicchio J."/>
            <person name="Borenstein D."/>
            <person name="Chapman S.B."/>
            <person name="Chen Z."/>
            <person name="Engels R."/>
            <person name="Freedman E."/>
            <person name="Gellesch M."/>
            <person name="Goldberg J."/>
            <person name="Griggs A."/>
            <person name="Gujja S."/>
            <person name="Heilman E.R."/>
            <person name="Heiman D.I."/>
            <person name="Hepburn T.A."/>
            <person name="Howarth C."/>
            <person name="Jen D."/>
            <person name="Larson L."/>
            <person name="Lewis B."/>
            <person name="Mehta T."/>
            <person name="Park D."/>
            <person name="Pearson M."/>
            <person name="Richards J."/>
            <person name="Roberts A."/>
            <person name="Saif S."/>
            <person name="Shea T.D."/>
            <person name="Shenoy N."/>
            <person name="Sisk P."/>
            <person name="Stolte C."/>
            <person name="Sykes S.N."/>
            <person name="Thomson T."/>
            <person name="Walk T."/>
            <person name="White J."/>
            <person name="Yandava C."/>
            <person name="Straight P."/>
            <person name="Clardy J."/>
            <person name="Hung D."/>
            <person name="Kolter R."/>
            <person name="Mekalanos J."/>
            <person name="Walker S."/>
            <person name="Walsh C.T."/>
            <person name="Wieland-Brown L.C."/>
            <person name="Haas B."/>
            <person name="Nusbaum C."/>
            <person name="Birren B."/>
        </authorList>
    </citation>
    <scope>NUCLEOTIDE SEQUENCE [LARGE SCALE GENOMIC DNA]</scope>
    <source>
        <strain evidence="5 6">ATCC 53653</strain>
    </source>
</reference>
<evidence type="ECO:0000313" key="6">
    <source>
        <dbReference type="Proteomes" id="UP000003963"/>
    </source>
</evidence>
<evidence type="ECO:0000256" key="2">
    <source>
        <dbReference type="ARBA" id="ARBA00023125"/>
    </source>
</evidence>
<feature type="domain" description="HTH gntR-type" evidence="4">
    <location>
        <begin position="12"/>
        <end position="80"/>
    </location>
</feature>
<dbReference type="InterPro" id="IPR008920">
    <property type="entry name" value="TF_FadR/GntR_C"/>
</dbReference>
<keyword evidence="1" id="KW-0805">Transcription regulation</keyword>
<dbReference type="EMBL" id="GG657754">
    <property type="protein sequence ID" value="EFL26418.1"/>
    <property type="molecule type" value="Genomic_DNA"/>
</dbReference>
<evidence type="ECO:0000256" key="3">
    <source>
        <dbReference type="ARBA" id="ARBA00023163"/>
    </source>
</evidence>
<dbReference type="HOGENOM" id="CLU_017584_9_4_11"/>
<dbReference type="PANTHER" id="PTHR43537">
    <property type="entry name" value="TRANSCRIPTIONAL REGULATOR, GNTR FAMILY"/>
    <property type="match status" value="1"/>
</dbReference>
<dbReference type="Gene3D" id="1.10.10.10">
    <property type="entry name" value="Winged helix-like DNA-binding domain superfamily/Winged helix DNA-binding domain"/>
    <property type="match status" value="1"/>
</dbReference>
<dbReference type="SUPFAM" id="SSF48008">
    <property type="entry name" value="GntR ligand-binding domain-like"/>
    <property type="match status" value="1"/>
</dbReference>
<dbReference type="Proteomes" id="UP000003963">
    <property type="component" value="Unassembled WGS sequence"/>
</dbReference>
<dbReference type="InterPro" id="IPR011711">
    <property type="entry name" value="GntR_C"/>
</dbReference>
<evidence type="ECO:0000313" key="5">
    <source>
        <dbReference type="EMBL" id="EFL26418.1"/>
    </source>
</evidence>
<dbReference type="PROSITE" id="PS50949">
    <property type="entry name" value="HTH_GNTR"/>
    <property type="match status" value="1"/>
</dbReference>
<dbReference type="GO" id="GO:0003700">
    <property type="term" value="F:DNA-binding transcription factor activity"/>
    <property type="evidence" value="ECO:0007669"/>
    <property type="project" value="InterPro"/>
</dbReference>
<dbReference type="PANTHER" id="PTHR43537:SF5">
    <property type="entry name" value="UXU OPERON TRANSCRIPTIONAL REGULATOR"/>
    <property type="match status" value="1"/>
</dbReference>
<keyword evidence="3" id="KW-0804">Transcription</keyword>
<keyword evidence="6" id="KW-1185">Reference proteome</keyword>
<organism evidence="5 6">
    <name type="scientific">Streptomyces himastatinicus ATCC 53653</name>
    <dbReference type="NCBI Taxonomy" id="457427"/>
    <lineage>
        <taxon>Bacteria</taxon>
        <taxon>Bacillati</taxon>
        <taxon>Actinomycetota</taxon>
        <taxon>Actinomycetes</taxon>
        <taxon>Kitasatosporales</taxon>
        <taxon>Streptomycetaceae</taxon>
        <taxon>Streptomyces</taxon>
        <taxon>Streptomyces violaceusniger group</taxon>
    </lineage>
</organism>
<dbReference type="GO" id="GO:0003677">
    <property type="term" value="F:DNA binding"/>
    <property type="evidence" value="ECO:0007669"/>
    <property type="project" value="UniProtKB-KW"/>
</dbReference>